<feature type="transmembrane region" description="Helical" evidence="10">
    <location>
        <begin position="23"/>
        <end position="45"/>
    </location>
</feature>
<keyword evidence="4 10" id="KW-0812">Transmembrane</keyword>
<comment type="subcellular location">
    <subcellularLocation>
        <location evidence="1">Cell membrane</location>
        <topology evidence="1">Multi-pass membrane protein</topology>
    </subcellularLocation>
</comment>
<dbReference type="PROSITE" id="PS50262">
    <property type="entry name" value="G_PROTEIN_RECEP_F1_2"/>
    <property type="match status" value="2"/>
</dbReference>
<keyword evidence="6 10" id="KW-1133">Transmembrane helix</keyword>
<dbReference type="Gene3D" id="1.20.1070.10">
    <property type="entry name" value="Rhodopsin 7-helix transmembrane proteins"/>
    <property type="match status" value="2"/>
</dbReference>
<reference evidence="12" key="1">
    <citation type="submission" date="2020-03" db="EMBL/GenBank/DDBJ databases">
        <title>Studies in the Genomics of Life Span.</title>
        <authorList>
            <person name="Glass D."/>
        </authorList>
    </citation>
    <scope>NUCLEOTIDE SEQUENCE</scope>
    <source>
        <strain evidence="12">SUZIE</strain>
        <tissue evidence="12">Muscle</tissue>
    </source>
</reference>
<feature type="domain" description="G-protein coupled receptors family 1 profile" evidence="11">
    <location>
        <begin position="249"/>
        <end position="330"/>
    </location>
</feature>
<dbReference type="InterPro" id="IPR050516">
    <property type="entry name" value="Olfactory_GPCR"/>
</dbReference>
<evidence type="ECO:0000256" key="7">
    <source>
        <dbReference type="ARBA" id="ARBA00023040"/>
    </source>
</evidence>
<keyword evidence="8 10" id="KW-0472">Membrane</keyword>
<dbReference type="SUPFAM" id="SSF81321">
    <property type="entry name" value="Family A G protein-coupled receptor-like"/>
    <property type="match status" value="2"/>
</dbReference>
<feature type="transmembrane region" description="Helical" evidence="10">
    <location>
        <begin position="309"/>
        <end position="328"/>
    </location>
</feature>
<dbReference type="GO" id="GO:0004930">
    <property type="term" value="F:G protein-coupled receptor activity"/>
    <property type="evidence" value="ECO:0007669"/>
    <property type="project" value="UniProtKB-KW"/>
</dbReference>
<protein>
    <submittedName>
        <fullName evidence="12">Olfactory receptor 14C36</fullName>
    </submittedName>
</protein>
<dbReference type="PANTHER" id="PTHR26452">
    <property type="entry name" value="OLFACTORY RECEPTOR"/>
    <property type="match status" value="1"/>
</dbReference>
<dbReference type="InterPro" id="IPR017452">
    <property type="entry name" value="GPCR_Rhodpsn_7TM"/>
</dbReference>
<organism evidence="12 13">
    <name type="scientific">Sciurus carolinensis</name>
    <name type="common">Eastern gray squirrel</name>
    <dbReference type="NCBI Taxonomy" id="30640"/>
    <lineage>
        <taxon>Eukaryota</taxon>
        <taxon>Metazoa</taxon>
        <taxon>Chordata</taxon>
        <taxon>Craniata</taxon>
        <taxon>Vertebrata</taxon>
        <taxon>Euteleostomi</taxon>
        <taxon>Mammalia</taxon>
        <taxon>Eutheria</taxon>
        <taxon>Euarchontoglires</taxon>
        <taxon>Glires</taxon>
        <taxon>Rodentia</taxon>
        <taxon>Sciuromorpha</taxon>
        <taxon>Sciuridae</taxon>
        <taxon>Sciurinae</taxon>
        <taxon>Sciurini</taxon>
        <taxon>Sciurus</taxon>
    </lineage>
</organism>
<dbReference type="GO" id="GO:0005886">
    <property type="term" value="C:plasma membrane"/>
    <property type="evidence" value="ECO:0007669"/>
    <property type="project" value="UniProtKB-SubCell"/>
</dbReference>
<feature type="transmembrane region" description="Helical" evidence="10">
    <location>
        <begin position="96"/>
        <end position="116"/>
    </location>
</feature>
<dbReference type="PRINTS" id="PR00237">
    <property type="entry name" value="GPCRRHODOPSN"/>
</dbReference>
<keyword evidence="2" id="KW-1003">Cell membrane</keyword>
<sequence length="330" mass="37065">MANSTMVMEFVLLGSPDGWELSFLYFIVLLLTYLSTLLGNLLIITVTSADQNLHMPLYFFLRSLSILDMCFISITVPNACINTLTSNMDISVAGCAAPIFLAIFCACVELLFLSIMAWDHYVAICQSLQYPIMNPQLCVRMTLAFLLSDLVYACVQTGHTFWLSFCQSNMVHQFFCDVPSLLSCYDTTSNMVLILLSAVVVWDVNQNLQNMANSNMVMEFLLVGSPDGWNMSFLYFMVFILTYLSTLLGNLLIVTVTTVDQNLHTPMYFFLRILSIVDMYFISVTVPNAWVNSITENRAISKAGCAPQIFLVILSACVELLFLSLMAWDC</sequence>
<name>A0AA41NJH2_SCICA</name>
<dbReference type="InterPro" id="IPR000276">
    <property type="entry name" value="GPCR_Rhodpsn"/>
</dbReference>
<gene>
    <name evidence="12" type="ORF">SUZIE_213635</name>
</gene>
<keyword evidence="9 12" id="KW-0675">Receptor</keyword>
<evidence type="ECO:0000256" key="4">
    <source>
        <dbReference type="ARBA" id="ARBA00022692"/>
    </source>
</evidence>
<accession>A0AA41NJH2</accession>
<evidence type="ECO:0000259" key="11">
    <source>
        <dbReference type="PROSITE" id="PS50262"/>
    </source>
</evidence>
<dbReference type="EMBL" id="JAATJV010451073">
    <property type="protein sequence ID" value="MBZ3891573.1"/>
    <property type="molecule type" value="Genomic_DNA"/>
</dbReference>
<evidence type="ECO:0000313" key="13">
    <source>
        <dbReference type="Proteomes" id="UP001166674"/>
    </source>
</evidence>
<feature type="domain" description="G-protein coupled receptors family 1 profile" evidence="11">
    <location>
        <begin position="39"/>
        <end position="239"/>
    </location>
</feature>
<evidence type="ECO:0000313" key="12">
    <source>
        <dbReference type="EMBL" id="MBZ3891573.1"/>
    </source>
</evidence>
<evidence type="ECO:0000256" key="2">
    <source>
        <dbReference type="ARBA" id="ARBA00022475"/>
    </source>
</evidence>
<keyword evidence="5" id="KW-0552">Olfaction</keyword>
<feature type="transmembrane region" description="Helical" evidence="10">
    <location>
        <begin position="137"/>
        <end position="155"/>
    </location>
</feature>
<proteinExistence type="predicted"/>
<feature type="transmembrane region" description="Helical" evidence="10">
    <location>
        <begin position="57"/>
        <end position="76"/>
    </location>
</feature>
<feature type="transmembrane region" description="Helical" evidence="10">
    <location>
        <begin position="233"/>
        <end position="257"/>
    </location>
</feature>
<evidence type="ECO:0000256" key="10">
    <source>
        <dbReference type="SAM" id="Phobius"/>
    </source>
</evidence>
<keyword evidence="7" id="KW-0297">G-protein coupled receptor</keyword>
<evidence type="ECO:0000256" key="5">
    <source>
        <dbReference type="ARBA" id="ARBA00022725"/>
    </source>
</evidence>
<evidence type="ECO:0000256" key="8">
    <source>
        <dbReference type="ARBA" id="ARBA00023136"/>
    </source>
</evidence>
<dbReference type="GO" id="GO:0007608">
    <property type="term" value="P:sensory perception of smell"/>
    <property type="evidence" value="ECO:0007669"/>
    <property type="project" value="UniProtKB-KW"/>
</dbReference>
<comment type="caution">
    <text evidence="12">The sequence shown here is derived from an EMBL/GenBank/DDBJ whole genome shotgun (WGS) entry which is preliminary data.</text>
</comment>
<dbReference type="Pfam" id="PF00001">
    <property type="entry name" value="7tm_1"/>
    <property type="match status" value="2"/>
</dbReference>
<keyword evidence="13" id="KW-1185">Reference proteome</keyword>
<evidence type="ECO:0000256" key="9">
    <source>
        <dbReference type="ARBA" id="ARBA00023170"/>
    </source>
</evidence>
<keyword evidence="7" id="KW-0807">Transducer</keyword>
<feature type="transmembrane region" description="Helical" evidence="10">
    <location>
        <begin position="269"/>
        <end position="289"/>
    </location>
</feature>
<keyword evidence="3" id="KW-0716">Sensory transduction</keyword>
<evidence type="ECO:0000256" key="1">
    <source>
        <dbReference type="ARBA" id="ARBA00004651"/>
    </source>
</evidence>
<dbReference type="AlphaFoldDB" id="A0AA41NJH2"/>
<evidence type="ECO:0000256" key="6">
    <source>
        <dbReference type="ARBA" id="ARBA00022989"/>
    </source>
</evidence>
<evidence type="ECO:0000256" key="3">
    <source>
        <dbReference type="ARBA" id="ARBA00022606"/>
    </source>
</evidence>
<dbReference type="Proteomes" id="UP001166674">
    <property type="component" value="Unassembled WGS sequence"/>
</dbReference>